<protein>
    <submittedName>
        <fullName evidence="1">Uncharacterized protein</fullName>
    </submittedName>
</protein>
<comment type="caution">
    <text evidence="1">The sequence shown here is derived from an EMBL/GenBank/DDBJ whole genome shotgun (WGS) entry which is preliminary data.</text>
</comment>
<accession>A0A9D9DXZ7</accession>
<reference evidence="1" key="2">
    <citation type="journal article" date="2021" name="PeerJ">
        <title>Extensive microbial diversity within the chicken gut microbiome revealed by metagenomics and culture.</title>
        <authorList>
            <person name="Gilroy R."/>
            <person name="Ravi A."/>
            <person name="Getino M."/>
            <person name="Pursley I."/>
            <person name="Horton D.L."/>
            <person name="Alikhan N.F."/>
            <person name="Baker D."/>
            <person name="Gharbi K."/>
            <person name="Hall N."/>
            <person name="Watson M."/>
            <person name="Adriaenssens E.M."/>
            <person name="Foster-Nyarko E."/>
            <person name="Jarju S."/>
            <person name="Secka A."/>
            <person name="Antonio M."/>
            <person name="Oren A."/>
            <person name="Chaudhuri R.R."/>
            <person name="La Ragione R."/>
            <person name="Hildebrand F."/>
            <person name="Pallen M.J."/>
        </authorList>
    </citation>
    <scope>NUCLEOTIDE SEQUENCE</scope>
    <source>
        <strain evidence="1">7293</strain>
    </source>
</reference>
<evidence type="ECO:0000313" key="2">
    <source>
        <dbReference type="Proteomes" id="UP000823615"/>
    </source>
</evidence>
<evidence type="ECO:0000313" key="1">
    <source>
        <dbReference type="EMBL" id="MBO8435528.1"/>
    </source>
</evidence>
<dbReference type="EMBL" id="JADIMT010000017">
    <property type="protein sequence ID" value="MBO8435528.1"/>
    <property type="molecule type" value="Genomic_DNA"/>
</dbReference>
<sequence>MNYFDGNGYALTADYECVMITGSAYVMVDASYPSPDMGKIAEITYKLDEKKAEMEELFGPVFDYDGNERIIIAFSRLGESTLGYVCLSSLPNPVSNIYKILHPTKLFSFSIDGKIRKTPQNVQLIFINRIISKHY</sequence>
<gene>
    <name evidence="1" type="ORF">IAA97_00910</name>
</gene>
<name>A0A9D9DXZ7_9SPIO</name>
<proteinExistence type="predicted"/>
<reference evidence="1" key="1">
    <citation type="submission" date="2020-10" db="EMBL/GenBank/DDBJ databases">
        <authorList>
            <person name="Gilroy R."/>
        </authorList>
    </citation>
    <scope>NUCLEOTIDE SEQUENCE</scope>
    <source>
        <strain evidence="1">7293</strain>
    </source>
</reference>
<dbReference type="Proteomes" id="UP000823615">
    <property type="component" value="Unassembled WGS sequence"/>
</dbReference>
<organism evidence="1 2">
    <name type="scientific">Candidatus Ornithospirochaeta stercoripullorum</name>
    <dbReference type="NCBI Taxonomy" id="2840899"/>
    <lineage>
        <taxon>Bacteria</taxon>
        <taxon>Pseudomonadati</taxon>
        <taxon>Spirochaetota</taxon>
        <taxon>Spirochaetia</taxon>
        <taxon>Spirochaetales</taxon>
        <taxon>Spirochaetaceae</taxon>
        <taxon>Spirochaetaceae incertae sedis</taxon>
        <taxon>Candidatus Ornithospirochaeta</taxon>
    </lineage>
</organism>
<dbReference type="AlphaFoldDB" id="A0A9D9DXZ7"/>